<feature type="region of interest" description="Disordered" evidence="1">
    <location>
        <begin position="1"/>
        <end position="47"/>
    </location>
</feature>
<comment type="caution">
    <text evidence="2">The sequence shown here is derived from an EMBL/GenBank/DDBJ whole genome shotgun (WGS) entry which is preliminary data.</text>
</comment>
<protein>
    <submittedName>
        <fullName evidence="2">Uncharacterized protein</fullName>
    </submittedName>
</protein>
<dbReference type="Proteomes" id="UP000287033">
    <property type="component" value="Unassembled WGS sequence"/>
</dbReference>
<reference evidence="2 3" key="1">
    <citation type="journal article" date="2018" name="Nat. Ecol. Evol.">
        <title>Shark genomes provide insights into elasmobranch evolution and the origin of vertebrates.</title>
        <authorList>
            <person name="Hara Y"/>
            <person name="Yamaguchi K"/>
            <person name="Onimaru K"/>
            <person name="Kadota M"/>
            <person name="Koyanagi M"/>
            <person name="Keeley SD"/>
            <person name="Tatsumi K"/>
            <person name="Tanaka K"/>
            <person name="Motone F"/>
            <person name="Kageyama Y"/>
            <person name="Nozu R"/>
            <person name="Adachi N"/>
            <person name="Nishimura O"/>
            <person name="Nakagawa R"/>
            <person name="Tanegashima C"/>
            <person name="Kiyatake I"/>
            <person name="Matsumoto R"/>
            <person name="Murakumo K"/>
            <person name="Nishida K"/>
            <person name="Terakita A"/>
            <person name="Kuratani S"/>
            <person name="Sato K"/>
            <person name="Hyodo S Kuraku.S."/>
        </authorList>
    </citation>
    <scope>NUCLEOTIDE SEQUENCE [LARGE SCALE GENOMIC DNA]</scope>
</reference>
<evidence type="ECO:0000256" key="1">
    <source>
        <dbReference type="SAM" id="MobiDB-lite"/>
    </source>
</evidence>
<evidence type="ECO:0000313" key="3">
    <source>
        <dbReference type="Proteomes" id="UP000287033"/>
    </source>
</evidence>
<sequence>MQVTGKSDYVQRSHMLRVSPDSVDGDQDTNWGRILPQMPQPATTLSKTCRMGPWRWGEAGTRIATLGLGTRQRTPVGTNGWSLL</sequence>
<name>A0A401RJF3_CHIPU</name>
<keyword evidence="3" id="KW-1185">Reference proteome</keyword>
<dbReference type="AlphaFoldDB" id="A0A401RJF3"/>
<dbReference type="EMBL" id="BEZZ01004398">
    <property type="protein sequence ID" value="GCC18257.1"/>
    <property type="molecule type" value="Genomic_DNA"/>
</dbReference>
<organism evidence="2 3">
    <name type="scientific">Chiloscyllium punctatum</name>
    <name type="common">Brownbanded bambooshark</name>
    <name type="synonym">Hemiscyllium punctatum</name>
    <dbReference type="NCBI Taxonomy" id="137246"/>
    <lineage>
        <taxon>Eukaryota</taxon>
        <taxon>Metazoa</taxon>
        <taxon>Chordata</taxon>
        <taxon>Craniata</taxon>
        <taxon>Vertebrata</taxon>
        <taxon>Chondrichthyes</taxon>
        <taxon>Elasmobranchii</taxon>
        <taxon>Galeomorphii</taxon>
        <taxon>Galeoidea</taxon>
        <taxon>Orectolobiformes</taxon>
        <taxon>Hemiscylliidae</taxon>
        <taxon>Chiloscyllium</taxon>
    </lineage>
</organism>
<accession>A0A401RJF3</accession>
<proteinExistence type="predicted"/>
<gene>
    <name evidence="2" type="ORF">chiPu_0021646</name>
</gene>
<evidence type="ECO:0000313" key="2">
    <source>
        <dbReference type="EMBL" id="GCC18257.1"/>
    </source>
</evidence>